<dbReference type="Pfam" id="PF01049">
    <property type="entry name" value="CADH_Y-type_LIR"/>
    <property type="match status" value="1"/>
</dbReference>
<dbReference type="FunFam" id="2.60.40.60:FF:000019">
    <property type="entry name" value="Cadherin 2"/>
    <property type="match status" value="1"/>
</dbReference>
<dbReference type="InterPro" id="IPR027397">
    <property type="entry name" value="Catenin-bd_sf"/>
</dbReference>
<name>A0A9D2XYU1_NOTFU</name>
<dbReference type="InterPro" id="IPR015919">
    <property type="entry name" value="Cadherin-like_sf"/>
</dbReference>
<evidence type="ECO:0000259" key="17">
    <source>
        <dbReference type="PROSITE" id="PS50268"/>
    </source>
</evidence>
<evidence type="ECO:0000256" key="8">
    <source>
        <dbReference type="ARBA" id="ARBA00022889"/>
    </source>
</evidence>
<dbReference type="PRINTS" id="PR00205">
    <property type="entry name" value="CADHERIN"/>
</dbReference>
<feature type="chain" id="PRO_5039657591" evidence="16">
    <location>
        <begin position="20"/>
        <end position="837"/>
    </location>
</feature>
<evidence type="ECO:0000256" key="16">
    <source>
        <dbReference type="SAM" id="SignalP"/>
    </source>
</evidence>
<evidence type="ECO:0000256" key="4">
    <source>
        <dbReference type="ARBA" id="ARBA00022723"/>
    </source>
</evidence>
<comment type="subcellular location">
    <subcellularLocation>
        <location evidence="1 13">Cell membrane</location>
        <topology evidence="1 13">Single-pass type I membrane protein</topology>
    </subcellularLocation>
</comment>
<evidence type="ECO:0000256" key="15">
    <source>
        <dbReference type="SAM" id="Phobius"/>
    </source>
</evidence>
<evidence type="ECO:0000256" key="2">
    <source>
        <dbReference type="ARBA" id="ARBA00022475"/>
    </source>
</evidence>
<accession>A0A9D2XYU1</accession>
<feature type="domain" description="Cadherin" evidence="17">
    <location>
        <begin position="497"/>
        <end position="591"/>
    </location>
</feature>
<feature type="domain" description="Cadherin" evidence="17">
    <location>
        <begin position="38"/>
        <end position="143"/>
    </location>
</feature>
<feature type="domain" description="Cadherin" evidence="17">
    <location>
        <begin position="144"/>
        <end position="254"/>
    </location>
</feature>
<dbReference type="OrthoDB" id="9045962at2759"/>
<evidence type="ECO:0000256" key="1">
    <source>
        <dbReference type="ARBA" id="ARBA00004251"/>
    </source>
</evidence>
<evidence type="ECO:0000256" key="12">
    <source>
        <dbReference type="PROSITE-ProRule" id="PRU00043"/>
    </source>
</evidence>
<keyword evidence="7 12" id="KW-0106">Calcium</keyword>
<gene>
    <name evidence="18" type="ORF">G4P62_014625</name>
</gene>
<dbReference type="CDD" id="cd11304">
    <property type="entry name" value="Cadherin_repeat"/>
    <property type="match status" value="4"/>
</dbReference>
<evidence type="ECO:0000256" key="7">
    <source>
        <dbReference type="ARBA" id="ARBA00022837"/>
    </source>
</evidence>
<reference evidence="18" key="1">
    <citation type="submission" date="2020-03" db="EMBL/GenBank/DDBJ databases">
        <title>Intra-Species Differences in Population Size shape Life History and Genome Evolution.</title>
        <authorList>
            <person name="Willemsen D."/>
            <person name="Cui R."/>
            <person name="Valenzano D.R."/>
        </authorList>
    </citation>
    <scope>NUCLEOTIDE SEQUENCE</scope>
    <source>
        <strain evidence="18">GRZ</strain>
        <tissue evidence="18">Whole</tissue>
    </source>
</reference>
<comment type="caution">
    <text evidence="18">The sequence shown here is derived from an EMBL/GenBank/DDBJ whole genome shotgun (WGS) entry which is preliminary data.</text>
</comment>
<keyword evidence="4" id="KW-0479">Metal-binding</keyword>
<evidence type="ECO:0000256" key="14">
    <source>
        <dbReference type="RuleBase" id="RU004357"/>
    </source>
</evidence>
<dbReference type="InterPro" id="IPR039808">
    <property type="entry name" value="Cadherin"/>
</dbReference>
<evidence type="ECO:0000313" key="18">
    <source>
        <dbReference type="EMBL" id="KAF7210183.1"/>
    </source>
</evidence>
<evidence type="ECO:0000256" key="3">
    <source>
        <dbReference type="ARBA" id="ARBA00022692"/>
    </source>
</evidence>
<keyword evidence="6" id="KW-0677">Repeat</keyword>
<dbReference type="GO" id="GO:0007043">
    <property type="term" value="P:cell-cell junction assembly"/>
    <property type="evidence" value="ECO:0007669"/>
    <property type="project" value="TreeGrafter"/>
</dbReference>
<dbReference type="PANTHER" id="PTHR24027">
    <property type="entry name" value="CADHERIN-23"/>
    <property type="match status" value="1"/>
</dbReference>
<dbReference type="GO" id="GO:0005509">
    <property type="term" value="F:calcium ion binding"/>
    <property type="evidence" value="ECO:0007669"/>
    <property type="project" value="UniProtKB-UniRule"/>
</dbReference>
<keyword evidence="10 15" id="KW-0472">Membrane</keyword>
<feature type="domain" description="Cadherin" evidence="17">
    <location>
        <begin position="255"/>
        <end position="378"/>
    </location>
</feature>
<feature type="domain" description="Cadherin" evidence="17">
    <location>
        <begin position="379"/>
        <end position="484"/>
    </location>
</feature>
<evidence type="ECO:0000256" key="9">
    <source>
        <dbReference type="ARBA" id="ARBA00022989"/>
    </source>
</evidence>
<keyword evidence="5 16" id="KW-0732">Signal</keyword>
<feature type="signal peptide" evidence="16">
    <location>
        <begin position="1"/>
        <end position="19"/>
    </location>
</feature>
<dbReference type="Gene3D" id="4.10.900.10">
    <property type="entry name" value="TCF3-CBD (Catenin binding domain)"/>
    <property type="match status" value="1"/>
</dbReference>
<dbReference type="InterPro" id="IPR002126">
    <property type="entry name" value="Cadherin-like_dom"/>
</dbReference>
<evidence type="ECO:0000256" key="10">
    <source>
        <dbReference type="ARBA" id="ARBA00023136"/>
    </source>
</evidence>
<feature type="transmembrane region" description="Helical" evidence="15">
    <location>
        <begin position="597"/>
        <end position="619"/>
    </location>
</feature>
<dbReference type="GO" id="GO:0016477">
    <property type="term" value="P:cell migration"/>
    <property type="evidence" value="ECO:0007669"/>
    <property type="project" value="TreeGrafter"/>
</dbReference>
<dbReference type="Gene3D" id="2.60.40.60">
    <property type="entry name" value="Cadherins"/>
    <property type="match status" value="5"/>
</dbReference>
<dbReference type="AlphaFoldDB" id="A0A9D2XYU1"/>
<dbReference type="GO" id="GO:0002009">
    <property type="term" value="P:morphogenesis of an epithelium"/>
    <property type="evidence" value="ECO:0007669"/>
    <property type="project" value="UniProtKB-ARBA"/>
</dbReference>
<keyword evidence="2" id="KW-1003">Cell membrane</keyword>
<dbReference type="Proteomes" id="UP000822369">
    <property type="component" value="Chromosome 13"/>
</dbReference>
<dbReference type="GO" id="GO:0016342">
    <property type="term" value="C:catenin complex"/>
    <property type="evidence" value="ECO:0007669"/>
    <property type="project" value="TreeGrafter"/>
</dbReference>
<dbReference type="InterPro" id="IPR000233">
    <property type="entry name" value="Cadherin_Y-type_LIR"/>
</dbReference>
<dbReference type="PROSITE" id="PS00232">
    <property type="entry name" value="CADHERIN_1"/>
    <property type="match status" value="1"/>
</dbReference>
<dbReference type="SMART" id="SM00112">
    <property type="entry name" value="CA"/>
    <property type="match status" value="4"/>
</dbReference>
<evidence type="ECO:0000256" key="13">
    <source>
        <dbReference type="RuleBase" id="RU003318"/>
    </source>
</evidence>
<dbReference type="KEGG" id="nfu:107391172"/>
<evidence type="ECO:0000256" key="11">
    <source>
        <dbReference type="ARBA" id="ARBA00023180"/>
    </source>
</evidence>
<dbReference type="FunFam" id="2.60.40.60:FF:000095">
    <property type="entry name" value="Cadherin 13"/>
    <property type="match status" value="1"/>
</dbReference>
<keyword evidence="9 15" id="KW-1133">Transmembrane helix</keyword>
<sequence length="837" mass="94053">MRIFLLLLVALAAIGESQGGSKDHSRLKRDVLLRSKRRWVLSTIELEENMEVEYPFKISTMFNDKTIGKKYKFEMSGDGVHDGLFSINDTTGDVYVHRKVDREEKEIYHITFDVWDKSTNTKMDRELSFDVEVKDINDKAPMFTNFNKTVNVDENTEEGFLPASMEVTDRDMEKTDNSKVSIRVVSQNPAEPKINVTQIDDRMARLTFKGCFDYDKAKQFKVKLTASDHGKPPLSTTEVITLNIVNKNNNAPKFKQKQYEVEAVEMTTHDDILRIAVEDKDAPNTDGWKAKYYFISGNEEEIYSLRTDPKTNECILSVVKEKNYNQNTLVNLTIGAENVEPLSICKDNKLIKDPKLLPPPDSVNVTVKMLDTNDAPVFEEQTKEVYQVEESEPGQVLYTPKVQDIDSSNVRFVMVEDPAGWMSLDEKTGKLTTTKKMNRESPFVDENNIYRVAFAAIDDGTPPATSTCTIKVHLRDINDNTPKLVNSSMIFCDNKVIKIMVPAEDSDAEPFSGPFIFTLKDDKTLKRLWKLDPAHGEQAGLVALKSLERGNYSIPLLIQDKQNMIGHETLEVEVCDCGGGDVCVRTINPCSTNVSDAAIGTIILGLLLFLLLLVIIVCYKQKQKFQSFEDQGQQSLIHYNEEGMSVDCKAEPVHLIQASGGTVTDGIKQSFVQKTKTVDHLWSDERQDIATHLPQQINSCMSMGMDTSTQQQRRSRSSYDCSSRFSMGLGSKRSTVQQISTLTYRGYVSSNPHLQILVENSIDKTSREEAVGQENNPIKFAYEGEGSRCGSLDELAFDILDGNLSFLDHLGPRFNTLAEMCNASVVKKTAALEGTKG</sequence>
<dbReference type="FunFam" id="2.60.40.60:FF:000202">
    <property type="entry name" value="cadherin-8 isoform X4"/>
    <property type="match status" value="1"/>
</dbReference>
<protein>
    <submittedName>
        <fullName evidence="18">Transcript variant X1</fullName>
    </submittedName>
</protein>
<dbReference type="SUPFAM" id="SSF49313">
    <property type="entry name" value="Cadherin-like"/>
    <property type="match status" value="5"/>
</dbReference>
<dbReference type="GO" id="GO:0034332">
    <property type="term" value="P:adherens junction organization"/>
    <property type="evidence" value="ECO:0007669"/>
    <property type="project" value="TreeGrafter"/>
</dbReference>
<dbReference type="PANTHER" id="PTHR24027:SF78">
    <property type="entry name" value="CADHERIN-LIKE PROTEIN 26"/>
    <property type="match status" value="1"/>
</dbReference>
<keyword evidence="8 13" id="KW-0130">Cell adhesion</keyword>
<comment type="function">
    <text evidence="14">Cadherins are calcium-dependent cell adhesion proteins.</text>
</comment>
<dbReference type="GO" id="GO:0008013">
    <property type="term" value="F:beta-catenin binding"/>
    <property type="evidence" value="ECO:0007669"/>
    <property type="project" value="TreeGrafter"/>
</dbReference>
<dbReference type="Pfam" id="PF00028">
    <property type="entry name" value="Cadherin"/>
    <property type="match status" value="3"/>
</dbReference>
<dbReference type="PROSITE" id="PS50268">
    <property type="entry name" value="CADHERIN_2"/>
    <property type="match status" value="5"/>
</dbReference>
<keyword evidence="11" id="KW-0325">Glycoprotein</keyword>
<evidence type="ECO:0000313" key="19">
    <source>
        <dbReference type="Proteomes" id="UP000822369"/>
    </source>
</evidence>
<dbReference type="EMBL" id="JAAVVJ010000013">
    <property type="protein sequence ID" value="KAF7210183.1"/>
    <property type="molecule type" value="Genomic_DNA"/>
</dbReference>
<keyword evidence="3 13" id="KW-0812">Transmembrane</keyword>
<dbReference type="InterPro" id="IPR020894">
    <property type="entry name" value="Cadherin_CS"/>
</dbReference>
<organism evidence="18 19">
    <name type="scientific">Nothobranchius furzeri</name>
    <name type="common">Turquoise killifish</name>
    <dbReference type="NCBI Taxonomy" id="105023"/>
    <lineage>
        <taxon>Eukaryota</taxon>
        <taxon>Metazoa</taxon>
        <taxon>Chordata</taxon>
        <taxon>Craniata</taxon>
        <taxon>Vertebrata</taxon>
        <taxon>Euteleostomi</taxon>
        <taxon>Actinopterygii</taxon>
        <taxon>Neopterygii</taxon>
        <taxon>Teleostei</taxon>
        <taxon>Neoteleostei</taxon>
        <taxon>Acanthomorphata</taxon>
        <taxon>Ovalentaria</taxon>
        <taxon>Atherinomorphae</taxon>
        <taxon>Cyprinodontiformes</taxon>
        <taxon>Nothobranchiidae</taxon>
        <taxon>Nothobranchius</taxon>
    </lineage>
</organism>
<dbReference type="GO" id="GO:0007156">
    <property type="term" value="P:homophilic cell adhesion via plasma membrane adhesion molecules"/>
    <property type="evidence" value="ECO:0007669"/>
    <property type="project" value="InterPro"/>
</dbReference>
<evidence type="ECO:0000256" key="5">
    <source>
        <dbReference type="ARBA" id="ARBA00022729"/>
    </source>
</evidence>
<dbReference type="GO" id="GO:0000902">
    <property type="term" value="P:cell morphogenesis"/>
    <property type="evidence" value="ECO:0007669"/>
    <property type="project" value="TreeGrafter"/>
</dbReference>
<proteinExistence type="predicted"/>
<dbReference type="GO" id="GO:0005912">
    <property type="term" value="C:adherens junction"/>
    <property type="evidence" value="ECO:0007669"/>
    <property type="project" value="TreeGrafter"/>
</dbReference>
<dbReference type="GO" id="GO:0045296">
    <property type="term" value="F:cadherin binding"/>
    <property type="evidence" value="ECO:0007669"/>
    <property type="project" value="TreeGrafter"/>
</dbReference>
<evidence type="ECO:0000256" key="6">
    <source>
        <dbReference type="ARBA" id="ARBA00022737"/>
    </source>
</evidence>
<dbReference type="GO" id="GO:0044331">
    <property type="term" value="P:cell-cell adhesion mediated by cadherin"/>
    <property type="evidence" value="ECO:0007669"/>
    <property type="project" value="TreeGrafter"/>
</dbReference>
<dbReference type="GO" id="GO:0016339">
    <property type="term" value="P:calcium-dependent cell-cell adhesion via plasma membrane cell adhesion molecules"/>
    <property type="evidence" value="ECO:0007669"/>
    <property type="project" value="TreeGrafter"/>
</dbReference>